<feature type="transmembrane region" description="Helical" evidence="1">
    <location>
        <begin position="36"/>
        <end position="54"/>
    </location>
</feature>
<protein>
    <submittedName>
        <fullName evidence="2">Uncharacterized protein</fullName>
    </submittedName>
</protein>
<evidence type="ECO:0000313" key="3">
    <source>
        <dbReference type="Proteomes" id="UP000013304"/>
    </source>
</evidence>
<evidence type="ECO:0000256" key="1">
    <source>
        <dbReference type="SAM" id="Phobius"/>
    </source>
</evidence>
<keyword evidence="1" id="KW-0812">Transmembrane</keyword>
<name>N0D1D2_STRMI</name>
<organism evidence="2 3">
    <name type="scientific">Streptomyces microflavus DSM 40593</name>
    <dbReference type="NCBI Taxonomy" id="1303692"/>
    <lineage>
        <taxon>Bacteria</taxon>
        <taxon>Bacillati</taxon>
        <taxon>Actinomycetota</taxon>
        <taxon>Actinomycetes</taxon>
        <taxon>Kitasatosporales</taxon>
        <taxon>Streptomycetaceae</taxon>
        <taxon>Streptomyces</taxon>
    </lineage>
</organism>
<accession>N0D1D2</accession>
<dbReference type="KEGG" id="sfi:SFUL_6978"/>
<sequence>MAAHFSPGARMWGNIFGCVLFGACLVWGMINPPAEGIWWWLGLIGVVSAFLSSWRGAYLAHQEKATATA</sequence>
<feature type="transmembrane region" description="Helical" evidence="1">
    <location>
        <begin position="12"/>
        <end position="30"/>
    </location>
</feature>
<proteinExistence type="predicted"/>
<reference evidence="2 3" key="1">
    <citation type="submission" date="2013-04" db="EMBL/GenBank/DDBJ databases">
        <title>Complete genome sequence of Streptomyces fulvissimus.</title>
        <authorList>
            <person name="Myronovskyi M."/>
            <person name="Tokovenko B."/>
            <person name="Manderscheid N."/>
            <person name="Petzke L."/>
            <person name="Luzhetskyy A."/>
        </authorList>
    </citation>
    <scope>NUCLEOTIDE SEQUENCE [LARGE SCALE GENOMIC DNA]</scope>
    <source>
        <strain evidence="2 3">DSM 40593</strain>
    </source>
</reference>
<gene>
    <name evidence="2" type="ORF">SFUL_6978</name>
</gene>
<dbReference type="Proteomes" id="UP000013304">
    <property type="component" value="Chromosome"/>
</dbReference>
<dbReference type="EMBL" id="CP005080">
    <property type="protein sequence ID" value="AGK81855.1"/>
    <property type="molecule type" value="Genomic_DNA"/>
</dbReference>
<keyword evidence="1" id="KW-1133">Transmembrane helix</keyword>
<dbReference type="HOGENOM" id="CLU_2774124_0_0_11"/>
<keyword evidence="1" id="KW-0472">Membrane</keyword>
<dbReference type="PATRIC" id="fig|1303692.3.peg.7028"/>
<dbReference type="AlphaFoldDB" id="N0D1D2"/>
<evidence type="ECO:0000313" key="2">
    <source>
        <dbReference type="EMBL" id="AGK81855.1"/>
    </source>
</evidence>